<name>A0AA39I161_9BILA</name>
<evidence type="ECO:0000313" key="2">
    <source>
        <dbReference type="Proteomes" id="UP001175271"/>
    </source>
</evidence>
<keyword evidence="2" id="KW-1185">Reference proteome</keyword>
<sequence length="224" mass="25954">MIAVHLTRTVPETNFRDIQRDNLKPMSKWVDEKYKEVKAALASAASEQERAQLCHSNKLEFGIRYCEQVGILANSRKAFITFHKPTGSQLVDDLNNGRASLPCVAACNSVQVGLRYFHLGRNDCNRVVHKDELYIEHSQMVRMWRRFLKFLGMNVLEKKEFIGDHAFLLTELKIYDTETQVTLMSSWGNKWAQNGQLKTTTTASLKTFDYSWEYVIMTDITYEE</sequence>
<dbReference type="AlphaFoldDB" id="A0AA39I161"/>
<comment type="caution">
    <text evidence="1">The sequence shown here is derived from an EMBL/GenBank/DDBJ whole genome shotgun (WGS) entry which is preliminary data.</text>
</comment>
<dbReference type="Proteomes" id="UP001175271">
    <property type="component" value="Unassembled WGS sequence"/>
</dbReference>
<reference evidence="1" key="1">
    <citation type="submission" date="2023-06" db="EMBL/GenBank/DDBJ databases">
        <title>Genomic analysis of the entomopathogenic nematode Steinernema hermaphroditum.</title>
        <authorList>
            <person name="Schwarz E.M."/>
            <person name="Heppert J.K."/>
            <person name="Baniya A."/>
            <person name="Schwartz H.T."/>
            <person name="Tan C.-H."/>
            <person name="Antoshechkin I."/>
            <person name="Sternberg P.W."/>
            <person name="Goodrich-Blair H."/>
            <person name="Dillman A.R."/>
        </authorList>
    </citation>
    <scope>NUCLEOTIDE SEQUENCE</scope>
    <source>
        <strain evidence="1">PS9179</strain>
        <tissue evidence="1">Whole animal</tissue>
    </source>
</reference>
<protein>
    <submittedName>
        <fullName evidence="1">Uncharacterized protein</fullName>
    </submittedName>
</protein>
<dbReference type="EMBL" id="JAUCMV010000002">
    <property type="protein sequence ID" value="KAK0414489.1"/>
    <property type="molecule type" value="Genomic_DNA"/>
</dbReference>
<gene>
    <name evidence="1" type="ORF">QR680_011458</name>
</gene>
<proteinExistence type="predicted"/>
<accession>A0AA39I161</accession>
<organism evidence="1 2">
    <name type="scientific">Steinernema hermaphroditum</name>
    <dbReference type="NCBI Taxonomy" id="289476"/>
    <lineage>
        <taxon>Eukaryota</taxon>
        <taxon>Metazoa</taxon>
        <taxon>Ecdysozoa</taxon>
        <taxon>Nematoda</taxon>
        <taxon>Chromadorea</taxon>
        <taxon>Rhabditida</taxon>
        <taxon>Tylenchina</taxon>
        <taxon>Panagrolaimomorpha</taxon>
        <taxon>Strongyloidoidea</taxon>
        <taxon>Steinernematidae</taxon>
        <taxon>Steinernema</taxon>
    </lineage>
</organism>
<evidence type="ECO:0000313" key="1">
    <source>
        <dbReference type="EMBL" id="KAK0414489.1"/>
    </source>
</evidence>